<dbReference type="Proteomes" id="UP000499080">
    <property type="component" value="Unassembled WGS sequence"/>
</dbReference>
<organism evidence="1 2">
    <name type="scientific">Araneus ventricosus</name>
    <name type="common">Orbweaver spider</name>
    <name type="synonym">Epeira ventricosa</name>
    <dbReference type="NCBI Taxonomy" id="182803"/>
    <lineage>
        <taxon>Eukaryota</taxon>
        <taxon>Metazoa</taxon>
        <taxon>Ecdysozoa</taxon>
        <taxon>Arthropoda</taxon>
        <taxon>Chelicerata</taxon>
        <taxon>Arachnida</taxon>
        <taxon>Araneae</taxon>
        <taxon>Araneomorphae</taxon>
        <taxon>Entelegynae</taxon>
        <taxon>Araneoidea</taxon>
        <taxon>Araneidae</taxon>
        <taxon>Araneus</taxon>
    </lineage>
</organism>
<keyword evidence="2" id="KW-1185">Reference proteome</keyword>
<name>A0A4Y2LHC1_ARAVE</name>
<protein>
    <submittedName>
        <fullName evidence="1">Uncharacterized protein</fullName>
    </submittedName>
</protein>
<dbReference type="AlphaFoldDB" id="A0A4Y2LHC1"/>
<comment type="caution">
    <text evidence="1">The sequence shown here is derived from an EMBL/GenBank/DDBJ whole genome shotgun (WGS) entry which is preliminary data.</text>
</comment>
<proteinExistence type="predicted"/>
<dbReference type="EMBL" id="BGPR01005832">
    <property type="protein sequence ID" value="GBN13819.1"/>
    <property type="molecule type" value="Genomic_DNA"/>
</dbReference>
<gene>
    <name evidence="1" type="ORF">AVEN_44549_1</name>
</gene>
<sequence>MKRIFFSVGWMDGEKETTTNTPHPYVDDYKQWKQRYDRENLSVGHAMSKQSLFRSHHSLSSSPIPTWAKLHHRLLLGPKLHQRSPWASRNLIGKLISSQLFI</sequence>
<evidence type="ECO:0000313" key="1">
    <source>
        <dbReference type="EMBL" id="GBN13819.1"/>
    </source>
</evidence>
<accession>A0A4Y2LHC1</accession>
<reference evidence="1 2" key="1">
    <citation type="journal article" date="2019" name="Sci. Rep.">
        <title>Orb-weaving spider Araneus ventricosus genome elucidates the spidroin gene catalogue.</title>
        <authorList>
            <person name="Kono N."/>
            <person name="Nakamura H."/>
            <person name="Ohtoshi R."/>
            <person name="Moran D.A.P."/>
            <person name="Shinohara A."/>
            <person name="Yoshida Y."/>
            <person name="Fujiwara M."/>
            <person name="Mori M."/>
            <person name="Tomita M."/>
            <person name="Arakawa K."/>
        </authorList>
    </citation>
    <scope>NUCLEOTIDE SEQUENCE [LARGE SCALE GENOMIC DNA]</scope>
</reference>
<evidence type="ECO:0000313" key="2">
    <source>
        <dbReference type="Proteomes" id="UP000499080"/>
    </source>
</evidence>